<comment type="catalytic activity">
    <reaction evidence="7">
        <text>L-threonyl-[protein] + ATP = O-phospho-L-threonyl-[protein] + ADP + H(+)</text>
        <dbReference type="Rhea" id="RHEA:46608"/>
        <dbReference type="Rhea" id="RHEA-COMP:11060"/>
        <dbReference type="Rhea" id="RHEA-COMP:11605"/>
        <dbReference type="ChEBI" id="CHEBI:15378"/>
        <dbReference type="ChEBI" id="CHEBI:30013"/>
        <dbReference type="ChEBI" id="CHEBI:30616"/>
        <dbReference type="ChEBI" id="CHEBI:61977"/>
        <dbReference type="ChEBI" id="CHEBI:456216"/>
        <dbReference type="EC" id="2.7.11.1"/>
    </reaction>
</comment>
<evidence type="ECO:0000256" key="2">
    <source>
        <dbReference type="ARBA" id="ARBA00022527"/>
    </source>
</evidence>
<dbReference type="Gene3D" id="1.10.510.10">
    <property type="entry name" value="Transferase(Phosphotransferase) domain 1"/>
    <property type="match status" value="1"/>
</dbReference>
<evidence type="ECO:0000256" key="4">
    <source>
        <dbReference type="ARBA" id="ARBA00022741"/>
    </source>
</evidence>
<evidence type="ECO:0000313" key="12">
    <source>
        <dbReference type="EMBL" id="CAL8103023.1"/>
    </source>
</evidence>
<dbReference type="InterPro" id="IPR051824">
    <property type="entry name" value="LRR_Rcpt-Like_S/T_Kinase"/>
</dbReference>
<dbReference type="Pfam" id="PF14786">
    <property type="entry name" value="Death_2"/>
    <property type="match status" value="1"/>
</dbReference>
<feature type="binding site" evidence="9">
    <location>
        <position position="218"/>
    </location>
    <ligand>
        <name>ATP</name>
        <dbReference type="ChEBI" id="CHEBI:30616"/>
    </ligand>
</feature>
<keyword evidence="3" id="KW-0808">Transferase</keyword>
<dbReference type="InterPro" id="IPR011009">
    <property type="entry name" value="Kinase-like_dom_sf"/>
</dbReference>
<dbReference type="Pfam" id="PF00069">
    <property type="entry name" value="Pkinase"/>
    <property type="match status" value="1"/>
</dbReference>
<keyword evidence="2 10" id="KW-0723">Serine/threonine-protein kinase</keyword>
<keyword evidence="6 9" id="KW-0067">ATP-binding</keyword>
<dbReference type="EMBL" id="CAXLJM020000034">
    <property type="protein sequence ID" value="CAL8103023.1"/>
    <property type="molecule type" value="Genomic_DNA"/>
</dbReference>
<evidence type="ECO:0000256" key="9">
    <source>
        <dbReference type="PROSITE-ProRule" id="PRU10141"/>
    </source>
</evidence>
<dbReference type="SUPFAM" id="SSF47986">
    <property type="entry name" value="DEATH domain"/>
    <property type="match status" value="1"/>
</dbReference>
<accession>A0ABP1QL69</accession>
<dbReference type="Proteomes" id="UP001642540">
    <property type="component" value="Unassembled WGS sequence"/>
</dbReference>
<evidence type="ECO:0000256" key="8">
    <source>
        <dbReference type="ARBA" id="ARBA00048679"/>
    </source>
</evidence>
<dbReference type="InterPro" id="IPR008271">
    <property type="entry name" value="Ser/Thr_kinase_AS"/>
</dbReference>
<dbReference type="EC" id="2.7.11.1" evidence="1"/>
<sequence length="463" mass="51109">MAGISYSGIELRKLPHSVKIRIGQLVDIQESWKVLMTSIPSERNPDLPKYTTEHMLLIERHGKFSGKSCGEILIDEWSTSGKVRPTVETLLDLLTRCQLYRAADYVATEVLNVDAPVRPVAGPAARIPTLTEEMMMSIPTTSTILETDGTNNSANVRGLLELLNNQDPESGILINFNAAALTTATKNFDESYKIGSGAFGEVYKLDLSTKGGLSLAVKALHPSSSMVEDQFLTEIRALSSYRHENLVPLIGFCSSAPRFCLVYEFMSKGSLLKAIACEDSEPPIKWSLRKSIIFGIANGIRFLHYGKEKPLIHRDIKSANILLDNHLVPKVGDFGLAKSLSSQNMTSAQTSTIIGTSAYMAPEAFRGDISPKMDVFSFGVIILELLTGLPPYDEEREGNDIITFIEDTVEDDDISALIDKKAGVVNNDEVNSLYQLSQKCLEDKKRRLTSDRVVQELECILAR</sequence>
<evidence type="ECO:0000259" key="11">
    <source>
        <dbReference type="PROSITE" id="PS50011"/>
    </source>
</evidence>
<reference evidence="12 13" key="1">
    <citation type="submission" date="2024-08" db="EMBL/GenBank/DDBJ databases">
        <authorList>
            <person name="Cucini C."/>
            <person name="Frati F."/>
        </authorList>
    </citation>
    <scope>NUCLEOTIDE SEQUENCE [LARGE SCALE GENOMIC DNA]</scope>
</reference>
<dbReference type="Gene3D" id="3.30.200.20">
    <property type="entry name" value="Phosphorylase Kinase, domain 1"/>
    <property type="match status" value="1"/>
</dbReference>
<protein>
    <recommendedName>
        <fullName evidence="1">non-specific serine/threonine protein kinase</fullName>
        <ecNumber evidence="1">2.7.11.1</ecNumber>
    </recommendedName>
</protein>
<keyword evidence="4 9" id="KW-0547">Nucleotide-binding</keyword>
<organism evidence="12 13">
    <name type="scientific">Orchesella dallaii</name>
    <dbReference type="NCBI Taxonomy" id="48710"/>
    <lineage>
        <taxon>Eukaryota</taxon>
        <taxon>Metazoa</taxon>
        <taxon>Ecdysozoa</taxon>
        <taxon>Arthropoda</taxon>
        <taxon>Hexapoda</taxon>
        <taxon>Collembola</taxon>
        <taxon>Entomobryomorpha</taxon>
        <taxon>Entomobryoidea</taxon>
        <taxon>Orchesellidae</taxon>
        <taxon>Orchesellinae</taxon>
        <taxon>Orchesella</taxon>
    </lineage>
</organism>
<feature type="domain" description="Protein kinase" evidence="11">
    <location>
        <begin position="188"/>
        <end position="461"/>
    </location>
</feature>
<dbReference type="PROSITE" id="PS00107">
    <property type="entry name" value="PROTEIN_KINASE_ATP"/>
    <property type="match status" value="1"/>
</dbReference>
<name>A0ABP1QL69_9HEXA</name>
<comment type="caution">
    <text evidence="12">The sequence shown here is derived from an EMBL/GenBank/DDBJ whole genome shotgun (WGS) entry which is preliminary data.</text>
</comment>
<comment type="similarity">
    <text evidence="10">Belongs to the protein kinase superfamily.</text>
</comment>
<evidence type="ECO:0000256" key="7">
    <source>
        <dbReference type="ARBA" id="ARBA00047899"/>
    </source>
</evidence>
<dbReference type="InterPro" id="IPR011029">
    <property type="entry name" value="DEATH-like_dom_sf"/>
</dbReference>
<dbReference type="InterPro" id="IPR017441">
    <property type="entry name" value="Protein_kinase_ATP_BS"/>
</dbReference>
<evidence type="ECO:0000256" key="5">
    <source>
        <dbReference type="ARBA" id="ARBA00022777"/>
    </source>
</evidence>
<dbReference type="SMART" id="SM00220">
    <property type="entry name" value="S_TKc"/>
    <property type="match status" value="1"/>
</dbReference>
<gene>
    <name evidence="12" type="ORF">ODALV1_LOCUS11326</name>
</gene>
<evidence type="ECO:0000256" key="6">
    <source>
        <dbReference type="ARBA" id="ARBA00022840"/>
    </source>
</evidence>
<evidence type="ECO:0000256" key="3">
    <source>
        <dbReference type="ARBA" id="ARBA00022679"/>
    </source>
</evidence>
<dbReference type="InterPro" id="IPR029397">
    <property type="entry name" value="Tube_Death"/>
</dbReference>
<dbReference type="PROSITE" id="PS50011">
    <property type="entry name" value="PROTEIN_KINASE_DOM"/>
    <property type="match status" value="1"/>
</dbReference>
<dbReference type="SUPFAM" id="SSF56112">
    <property type="entry name" value="Protein kinase-like (PK-like)"/>
    <property type="match status" value="1"/>
</dbReference>
<dbReference type="PANTHER" id="PTHR48006:SF102">
    <property type="entry name" value="LEUCINE-RICH REPEAT-CONTAINING PROTEIN DDB_G0281931-RELATED"/>
    <property type="match status" value="1"/>
</dbReference>
<evidence type="ECO:0000256" key="1">
    <source>
        <dbReference type="ARBA" id="ARBA00012513"/>
    </source>
</evidence>
<keyword evidence="5" id="KW-0418">Kinase</keyword>
<dbReference type="PROSITE" id="PS00108">
    <property type="entry name" value="PROTEIN_KINASE_ST"/>
    <property type="match status" value="1"/>
</dbReference>
<proteinExistence type="inferred from homology"/>
<dbReference type="InterPro" id="IPR000719">
    <property type="entry name" value="Prot_kinase_dom"/>
</dbReference>
<dbReference type="Gene3D" id="1.10.533.10">
    <property type="entry name" value="Death Domain, Fas"/>
    <property type="match status" value="1"/>
</dbReference>
<dbReference type="PANTHER" id="PTHR48006">
    <property type="entry name" value="LEUCINE-RICH REPEAT-CONTAINING PROTEIN DDB_G0281931-RELATED"/>
    <property type="match status" value="1"/>
</dbReference>
<keyword evidence="13" id="KW-1185">Reference proteome</keyword>
<evidence type="ECO:0000256" key="10">
    <source>
        <dbReference type="RuleBase" id="RU000304"/>
    </source>
</evidence>
<evidence type="ECO:0000313" key="13">
    <source>
        <dbReference type="Proteomes" id="UP001642540"/>
    </source>
</evidence>
<comment type="catalytic activity">
    <reaction evidence="8">
        <text>L-seryl-[protein] + ATP = O-phospho-L-seryl-[protein] + ADP + H(+)</text>
        <dbReference type="Rhea" id="RHEA:17989"/>
        <dbReference type="Rhea" id="RHEA-COMP:9863"/>
        <dbReference type="Rhea" id="RHEA-COMP:11604"/>
        <dbReference type="ChEBI" id="CHEBI:15378"/>
        <dbReference type="ChEBI" id="CHEBI:29999"/>
        <dbReference type="ChEBI" id="CHEBI:30616"/>
        <dbReference type="ChEBI" id="CHEBI:83421"/>
        <dbReference type="ChEBI" id="CHEBI:456216"/>
        <dbReference type="EC" id="2.7.11.1"/>
    </reaction>
</comment>